<name>A0A0D6EGU2_SPOSA</name>
<dbReference type="EMBL" id="CENE01000002">
    <property type="protein sequence ID" value="CEQ39018.1"/>
    <property type="molecule type" value="Genomic_DNA"/>
</dbReference>
<dbReference type="InterPro" id="IPR023375">
    <property type="entry name" value="ADC_dom_sf"/>
</dbReference>
<dbReference type="OrthoDB" id="9970474at2759"/>
<evidence type="ECO:0000313" key="2">
    <source>
        <dbReference type="Proteomes" id="UP000243876"/>
    </source>
</evidence>
<dbReference type="PANTHER" id="PTHR40518:SF1">
    <property type="entry name" value="ACETOACETATE DECARBOXYLASE"/>
    <property type="match status" value="1"/>
</dbReference>
<protein>
    <submittedName>
        <fullName evidence="1">SPOSA6832_00520-mRNA-1:cds</fullName>
    </submittedName>
</protein>
<organism evidence="1 2">
    <name type="scientific">Sporidiobolus salmonicolor</name>
    <name type="common">Yeast-like fungus</name>
    <name type="synonym">Sporobolomyces salmonicolor</name>
    <dbReference type="NCBI Taxonomy" id="5005"/>
    <lineage>
        <taxon>Eukaryota</taxon>
        <taxon>Fungi</taxon>
        <taxon>Dikarya</taxon>
        <taxon>Basidiomycota</taxon>
        <taxon>Pucciniomycotina</taxon>
        <taxon>Microbotryomycetes</taxon>
        <taxon>Sporidiobolales</taxon>
        <taxon>Sporidiobolaceae</taxon>
        <taxon>Sporobolomyces</taxon>
    </lineage>
</organism>
<gene>
    <name evidence="1" type="primary">SPOSA6832_00520</name>
</gene>
<dbReference type="PANTHER" id="PTHR40518">
    <property type="entry name" value="ACETOACETATE DECARBOXYLASE"/>
    <property type="match status" value="1"/>
</dbReference>
<evidence type="ECO:0000313" key="1">
    <source>
        <dbReference type="EMBL" id="CEQ39018.1"/>
    </source>
</evidence>
<sequence>MTTLLAPGIPACPAPWNCDGEGWIFPIYTPFSETPIPLPKGCYSDFESGTKFDQTERFHGGVGMVMIIRYSSTDAGPYDELMYIPGLFSKEDAPAKYELAITRIYVSSDASVANGRANWGIPKHRAEFSFARVPSSPSKTLVTLSHPSTPTTPFFRAVLSDSKLTPFSLPISTSWLDWRLSRWLLSGYRGTLVQPPLSSSADLAVLHPDKIETAENVTGQNPDTLTGTAGKSLAISPRATGWSRLACIEVAPPAEGTGSEEDWSGFGDGTSFPIFEVAKEGPIAGRGVHLPSFKMVFPEAVEVNV</sequence>
<proteinExistence type="predicted"/>
<dbReference type="SUPFAM" id="SSF160104">
    <property type="entry name" value="Acetoacetate decarboxylase-like"/>
    <property type="match status" value="1"/>
</dbReference>
<reference evidence="2" key="1">
    <citation type="submission" date="2015-02" db="EMBL/GenBank/DDBJ databases">
        <authorList>
            <person name="Gon?alves P."/>
        </authorList>
    </citation>
    <scope>NUCLEOTIDE SEQUENCE [LARGE SCALE GENOMIC DNA]</scope>
</reference>
<keyword evidence="2" id="KW-1185">Reference proteome</keyword>
<dbReference type="Gene3D" id="2.40.400.10">
    <property type="entry name" value="Acetoacetate decarboxylase-like"/>
    <property type="match status" value="1"/>
</dbReference>
<dbReference type="AlphaFoldDB" id="A0A0D6EGU2"/>
<accession>A0A0D6EGU2</accession>
<dbReference type="Proteomes" id="UP000243876">
    <property type="component" value="Unassembled WGS sequence"/>
</dbReference>